<dbReference type="Proteomes" id="UP000663868">
    <property type="component" value="Unassembled WGS sequence"/>
</dbReference>
<evidence type="ECO:0000313" key="3">
    <source>
        <dbReference type="Proteomes" id="UP000663860"/>
    </source>
</evidence>
<sequence length="75" mass="8603">MDDRFLKRILSRDLSIADLHRLKDETGKILASSNNDSKVVLKYNLLQNILDYLNHTEKPVIDAASALVNDNNKYM</sequence>
<proteinExistence type="predicted"/>
<dbReference type="AlphaFoldDB" id="A0A815THQ8"/>
<accession>A0A815THQ8</accession>
<feature type="non-terminal residue" evidence="1">
    <location>
        <position position="1"/>
    </location>
</feature>
<gene>
    <name evidence="1" type="ORF">IZO911_LOCUS45010</name>
    <name evidence="2" type="ORF">KXQ929_LOCUS41897</name>
</gene>
<name>A0A815THQ8_9BILA</name>
<dbReference type="EMBL" id="CAJNOE010003273">
    <property type="protein sequence ID" value="CAF1501143.1"/>
    <property type="molecule type" value="Genomic_DNA"/>
</dbReference>
<organism evidence="1 3">
    <name type="scientific">Adineta steineri</name>
    <dbReference type="NCBI Taxonomy" id="433720"/>
    <lineage>
        <taxon>Eukaryota</taxon>
        <taxon>Metazoa</taxon>
        <taxon>Spiralia</taxon>
        <taxon>Gnathifera</taxon>
        <taxon>Rotifera</taxon>
        <taxon>Eurotatoria</taxon>
        <taxon>Bdelloidea</taxon>
        <taxon>Adinetida</taxon>
        <taxon>Adinetidae</taxon>
        <taxon>Adineta</taxon>
    </lineage>
</organism>
<evidence type="ECO:0000313" key="1">
    <source>
        <dbReference type="EMBL" id="CAF1501143.1"/>
    </source>
</evidence>
<comment type="caution">
    <text evidence="1">The sequence shown here is derived from an EMBL/GenBank/DDBJ whole genome shotgun (WGS) entry which is preliminary data.</text>
</comment>
<reference evidence="1" key="1">
    <citation type="submission" date="2021-02" db="EMBL/GenBank/DDBJ databases">
        <authorList>
            <person name="Nowell W R."/>
        </authorList>
    </citation>
    <scope>NUCLEOTIDE SEQUENCE</scope>
</reference>
<protein>
    <submittedName>
        <fullName evidence="1">Uncharacterized protein</fullName>
    </submittedName>
</protein>
<dbReference type="Proteomes" id="UP000663860">
    <property type="component" value="Unassembled WGS sequence"/>
</dbReference>
<evidence type="ECO:0000313" key="2">
    <source>
        <dbReference type="EMBL" id="CAF4234075.1"/>
    </source>
</evidence>
<dbReference type="EMBL" id="CAJOBB010009792">
    <property type="protein sequence ID" value="CAF4234075.1"/>
    <property type="molecule type" value="Genomic_DNA"/>
</dbReference>